<name>A0ABM1M1W3_NICVS</name>
<keyword evidence="3" id="KW-1185">Reference proteome</keyword>
<protein>
    <submittedName>
        <fullName evidence="4">Trichohyalin-like</fullName>
    </submittedName>
</protein>
<dbReference type="RefSeq" id="XP_017768563.1">
    <property type="nucleotide sequence ID" value="XM_017913074.1"/>
</dbReference>
<evidence type="ECO:0000313" key="4">
    <source>
        <dbReference type="RefSeq" id="XP_017768563.1"/>
    </source>
</evidence>
<feature type="compositionally biased region" description="Acidic residues" evidence="2">
    <location>
        <begin position="337"/>
        <end position="347"/>
    </location>
</feature>
<reference evidence="4" key="1">
    <citation type="submission" date="2025-08" db="UniProtKB">
        <authorList>
            <consortium name="RefSeq"/>
        </authorList>
    </citation>
    <scope>IDENTIFICATION</scope>
    <source>
        <tissue evidence="4">Whole Larva</tissue>
    </source>
</reference>
<organism evidence="3 4">
    <name type="scientific">Nicrophorus vespilloides</name>
    <name type="common">Boreal carrion beetle</name>
    <dbReference type="NCBI Taxonomy" id="110193"/>
    <lineage>
        <taxon>Eukaryota</taxon>
        <taxon>Metazoa</taxon>
        <taxon>Ecdysozoa</taxon>
        <taxon>Arthropoda</taxon>
        <taxon>Hexapoda</taxon>
        <taxon>Insecta</taxon>
        <taxon>Pterygota</taxon>
        <taxon>Neoptera</taxon>
        <taxon>Endopterygota</taxon>
        <taxon>Coleoptera</taxon>
        <taxon>Polyphaga</taxon>
        <taxon>Staphyliniformia</taxon>
        <taxon>Silphidae</taxon>
        <taxon>Nicrophorinae</taxon>
        <taxon>Nicrophorus</taxon>
    </lineage>
</organism>
<dbReference type="Proteomes" id="UP000695000">
    <property type="component" value="Unplaced"/>
</dbReference>
<feature type="compositionally biased region" description="Basic and acidic residues" evidence="2">
    <location>
        <begin position="348"/>
        <end position="359"/>
    </location>
</feature>
<keyword evidence="1" id="KW-0175">Coiled coil</keyword>
<evidence type="ECO:0000256" key="1">
    <source>
        <dbReference type="SAM" id="Coils"/>
    </source>
</evidence>
<evidence type="ECO:0000313" key="3">
    <source>
        <dbReference type="Proteomes" id="UP000695000"/>
    </source>
</evidence>
<sequence>MDEKTLFVENIKARVVENAMKYRGDSLQSSINCSLRFAREHAEYEDLDGKKGITSLIYEMNEFYVEMANRLRVLSEDFGRDEDDDDKKEAQFVEEDAASVFSEELVDSLQRYGDPDQIRNQIEEIRRLEEQVAHSFKQLEREKSERKLVENELCEMLMAEGVEDKDAQIFLRMCCARKTEKVQRTNKDEEKEEAADAAATTRRKGDFETKFIRRNMDLARNIRPMVSFSITDEEKIKLESLLSDLEIIEMAGETNARDAFAMGVVDSNRLEELELELNSLKVENDDCVQCCFEVIEENEREGKFWKTEQRLRKIDEELRSFQEEREKQQQQQIFESVEQEEEIDCEEDHQQKEEIRTADNDQQINN</sequence>
<feature type="region of interest" description="Disordered" evidence="2">
    <location>
        <begin position="325"/>
        <end position="366"/>
    </location>
</feature>
<evidence type="ECO:0000256" key="2">
    <source>
        <dbReference type="SAM" id="MobiDB-lite"/>
    </source>
</evidence>
<dbReference type="GeneID" id="108556801"/>
<accession>A0ABM1M1W3</accession>
<proteinExistence type="predicted"/>
<gene>
    <name evidence="4" type="primary">LOC108556801</name>
</gene>
<feature type="coiled-coil region" evidence="1">
    <location>
        <begin position="118"/>
        <end position="145"/>
    </location>
</feature>